<gene>
    <name evidence="1" type="ORF">MENTE1834_LOCUS12573</name>
</gene>
<protein>
    <submittedName>
        <fullName evidence="1">Uncharacterized protein</fullName>
    </submittedName>
</protein>
<keyword evidence="2" id="KW-1185">Reference proteome</keyword>
<dbReference type="EMBL" id="CAVMJV010000013">
    <property type="protein sequence ID" value="CAK5048022.1"/>
    <property type="molecule type" value="Genomic_DNA"/>
</dbReference>
<comment type="caution">
    <text evidence="1">The sequence shown here is derived from an EMBL/GenBank/DDBJ whole genome shotgun (WGS) entry which is preliminary data.</text>
</comment>
<sequence length="65" mass="7687">MKKDNLVSKNCESRRKMHADKLAEFMINKNNALEEDKLEDSIKKTTSDYFKFKKFLFQNYSCGSV</sequence>
<reference evidence="1" key="1">
    <citation type="submission" date="2023-11" db="EMBL/GenBank/DDBJ databases">
        <authorList>
            <person name="Poullet M."/>
        </authorList>
    </citation>
    <scope>NUCLEOTIDE SEQUENCE</scope>
    <source>
        <strain evidence="1">E1834</strain>
    </source>
</reference>
<evidence type="ECO:0000313" key="1">
    <source>
        <dbReference type="EMBL" id="CAK5048022.1"/>
    </source>
</evidence>
<proteinExistence type="predicted"/>
<name>A0ACB0YII5_MELEN</name>
<dbReference type="Proteomes" id="UP001497535">
    <property type="component" value="Unassembled WGS sequence"/>
</dbReference>
<evidence type="ECO:0000313" key="2">
    <source>
        <dbReference type="Proteomes" id="UP001497535"/>
    </source>
</evidence>
<organism evidence="1 2">
    <name type="scientific">Meloidogyne enterolobii</name>
    <name type="common">Root-knot nematode worm</name>
    <name type="synonym">Meloidogyne mayaguensis</name>
    <dbReference type="NCBI Taxonomy" id="390850"/>
    <lineage>
        <taxon>Eukaryota</taxon>
        <taxon>Metazoa</taxon>
        <taxon>Ecdysozoa</taxon>
        <taxon>Nematoda</taxon>
        <taxon>Chromadorea</taxon>
        <taxon>Rhabditida</taxon>
        <taxon>Tylenchina</taxon>
        <taxon>Tylenchomorpha</taxon>
        <taxon>Tylenchoidea</taxon>
        <taxon>Meloidogynidae</taxon>
        <taxon>Meloidogyninae</taxon>
        <taxon>Meloidogyne</taxon>
    </lineage>
</organism>
<accession>A0ACB0YII5</accession>